<gene>
    <name evidence="2" type="ORF">SARC_13769</name>
</gene>
<dbReference type="OrthoDB" id="10261470at2759"/>
<name>A0A0L0FAD8_9EUKA</name>
<dbReference type="eggNOG" id="KOG0292">
    <property type="taxonomic scope" value="Eukaryota"/>
</dbReference>
<keyword evidence="3" id="KW-1185">Reference proteome</keyword>
<proteinExistence type="predicted"/>
<evidence type="ECO:0000313" key="2">
    <source>
        <dbReference type="EMBL" id="KNC73672.1"/>
    </source>
</evidence>
<feature type="domain" description="Coatomer alpha subunit C-terminal" evidence="1">
    <location>
        <begin position="1"/>
        <end position="119"/>
    </location>
</feature>
<sequence>MRTASTLFFKIKNFKTAASFARRLLELGPAPAVAQQVRKILAVCEKNPTDAHAIDYDEHNPFTPCAKSYKPIYKGTASVKCPYCASTFQPEFKGELCPVCNLSQIGKDCMGLHISRAQLQR</sequence>
<dbReference type="STRING" id="667725.A0A0L0FAD8"/>
<accession>A0A0L0FAD8</accession>
<dbReference type="GO" id="GO:0005198">
    <property type="term" value="F:structural molecule activity"/>
    <property type="evidence" value="ECO:0007669"/>
    <property type="project" value="InterPro"/>
</dbReference>
<dbReference type="Proteomes" id="UP000054560">
    <property type="component" value="Unassembled WGS sequence"/>
</dbReference>
<evidence type="ECO:0000259" key="1">
    <source>
        <dbReference type="Pfam" id="PF06957"/>
    </source>
</evidence>
<dbReference type="RefSeq" id="XP_014147574.1">
    <property type="nucleotide sequence ID" value="XM_014292099.1"/>
</dbReference>
<dbReference type="EMBL" id="KQ245313">
    <property type="protein sequence ID" value="KNC73672.1"/>
    <property type="molecule type" value="Genomic_DNA"/>
</dbReference>
<dbReference type="AlphaFoldDB" id="A0A0L0FAD8"/>
<dbReference type="GO" id="GO:0030126">
    <property type="term" value="C:COPI vesicle coat"/>
    <property type="evidence" value="ECO:0007669"/>
    <property type="project" value="InterPro"/>
</dbReference>
<evidence type="ECO:0000313" key="3">
    <source>
        <dbReference type="Proteomes" id="UP000054560"/>
    </source>
</evidence>
<protein>
    <recommendedName>
        <fullName evidence="1">Coatomer alpha subunit C-terminal domain-containing protein</fullName>
    </recommendedName>
</protein>
<dbReference type="Pfam" id="PF06957">
    <property type="entry name" value="COPI_C"/>
    <property type="match status" value="1"/>
</dbReference>
<dbReference type="GO" id="GO:0016192">
    <property type="term" value="P:vesicle-mediated transport"/>
    <property type="evidence" value="ECO:0007669"/>
    <property type="project" value="InterPro"/>
</dbReference>
<dbReference type="GeneID" id="25914273"/>
<dbReference type="GO" id="GO:0006886">
    <property type="term" value="P:intracellular protein transport"/>
    <property type="evidence" value="ECO:0007669"/>
    <property type="project" value="InterPro"/>
</dbReference>
<organism evidence="2 3">
    <name type="scientific">Sphaeroforma arctica JP610</name>
    <dbReference type="NCBI Taxonomy" id="667725"/>
    <lineage>
        <taxon>Eukaryota</taxon>
        <taxon>Ichthyosporea</taxon>
        <taxon>Ichthyophonida</taxon>
        <taxon>Sphaeroforma</taxon>
    </lineage>
</organism>
<dbReference type="InterPro" id="IPR010714">
    <property type="entry name" value="Coatomer_asu_C"/>
</dbReference>
<reference evidence="2 3" key="1">
    <citation type="submission" date="2011-02" db="EMBL/GenBank/DDBJ databases">
        <title>The Genome Sequence of Sphaeroforma arctica JP610.</title>
        <authorList>
            <consortium name="The Broad Institute Genome Sequencing Platform"/>
            <person name="Russ C."/>
            <person name="Cuomo C."/>
            <person name="Young S.K."/>
            <person name="Zeng Q."/>
            <person name="Gargeya S."/>
            <person name="Alvarado L."/>
            <person name="Berlin A."/>
            <person name="Chapman S.B."/>
            <person name="Chen Z."/>
            <person name="Freedman E."/>
            <person name="Gellesch M."/>
            <person name="Goldberg J."/>
            <person name="Griggs A."/>
            <person name="Gujja S."/>
            <person name="Heilman E."/>
            <person name="Heiman D."/>
            <person name="Howarth C."/>
            <person name="Mehta T."/>
            <person name="Neiman D."/>
            <person name="Pearson M."/>
            <person name="Roberts A."/>
            <person name="Saif S."/>
            <person name="Shea T."/>
            <person name="Shenoy N."/>
            <person name="Sisk P."/>
            <person name="Stolte C."/>
            <person name="Sykes S."/>
            <person name="White J."/>
            <person name="Yandava C."/>
            <person name="Burger G."/>
            <person name="Gray M.W."/>
            <person name="Holland P.W.H."/>
            <person name="King N."/>
            <person name="Lang F.B.F."/>
            <person name="Roger A.J."/>
            <person name="Ruiz-Trillo I."/>
            <person name="Haas B."/>
            <person name="Nusbaum C."/>
            <person name="Birren B."/>
        </authorList>
    </citation>
    <scope>NUCLEOTIDE SEQUENCE [LARGE SCALE GENOMIC DNA]</scope>
    <source>
        <strain evidence="2 3">JP610</strain>
    </source>
</reference>